<keyword evidence="2" id="KW-1185">Reference proteome</keyword>
<comment type="caution">
    <text evidence="1">The sequence shown here is derived from an EMBL/GenBank/DDBJ whole genome shotgun (WGS) entry which is preliminary data.</text>
</comment>
<sequence>MTGILGGNPKEEPMHYGEIFTLWETSMAAKGALSGYRAHMYHAGDSDLKKILAAMIDQAELEISECDSLLAEQGIAAAPALPNRPEARLEDIPVGARFTDPEIAAMVAATLAVGMVACSQAMGQSIREDIGALFAKYHLTKAAIGLKNLHLLKKKGWLVPPPLLVKRPEPVHA</sequence>
<dbReference type="InterPro" id="IPR012347">
    <property type="entry name" value="Ferritin-like"/>
</dbReference>
<evidence type="ECO:0000313" key="2">
    <source>
        <dbReference type="Proteomes" id="UP001597448"/>
    </source>
</evidence>
<dbReference type="RefSeq" id="WP_209984965.1">
    <property type="nucleotide sequence ID" value="NZ_JBHSVQ010000001.1"/>
</dbReference>
<proteinExistence type="predicted"/>
<gene>
    <name evidence="1" type="ORF">ACFSX3_13300</name>
</gene>
<name>A0ABW5F702_9BACL</name>
<organism evidence="1 2">
    <name type="scientific">Paenibacillus rhizoplanae</name>
    <dbReference type="NCBI Taxonomy" id="1917181"/>
    <lineage>
        <taxon>Bacteria</taxon>
        <taxon>Bacillati</taxon>
        <taxon>Bacillota</taxon>
        <taxon>Bacilli</taxon>
        <taxon>Bacillales</taxon>
        <taxon>Paenibacillaceae</taxon>
        <taxon>Paenibacillus</taxon>
    </lineage>
</organism>
<dbReference type="InterPro" id="IPR021617">
    <property type="entry name" value="DUF3231"/>
</dbReference>
<reference evidence="2" key="1">
    <citation type="journal article" date="2019" name="Int. J. Syst. Evol. Microbiol.">
        <title>The Global Catalogue of Microorganisms (GCM) 10K type strain sequencing project: providing services to taxonomists for standard genome sequencing and annotation.</title>
        <authorList>
            <consortium name="The Broad Institute Genomics Platform"/>
            <consortium name="The Broad Institute Genome Sequencing Center for Infectious Disease"/>
            <person name="Wu L."/>
            <person name="Ma J."/>
        </authorList>
    </citation>
    <scope>NUCLEOTIDE SEQUENCE [LARGE SCALE GENOMIC DNA]</scope>
    <source>
        <strain evidence="2">CCM 8725</strain>
    </source>
</reference>
<accession>A0ABW5F702</accession>
<dbReference type="Pfam" id="PF11553">
    <property type="entry name" value="DUF3231"/>
    <property type="match status" value="1"/>
</dbReference>
<dbReference type="Gene3D" id="1.20.1260.10">
    <property type="match status" value="1"/>
</dbReference>
<dbReference type="EMBL" id="JBHUKY010000023">
    <property type="protein sequence ID" value="MFD2410858.1"/>
    <property type="molecule type" value="Genomic_DNA"/>
</dbReference>
<protein>
    <submittedName>
        <fullName evidence="1">DUF3231 family protein</fullName>
    </submittedName>
</protein>
<evidence type="ECO:0000313" key="1">
    <source>
        <dbReference type="EMBL" id="MFD2410858.1"/>
    </source>
</evidence>
<dbReference type="Proteomes" id="UP001597448">
    <property type="component" value="Unassembled WGS sequence"/>
</dbReference>